<keyword evidence="1" id="KW-0812">Transmembrane</keyword>
<feature type="transmembrane region" description="Helical" evidence="1">
    <location>
        <begin position="125"/>
        <end position="144"/>
    </location>
</feature>
<dbReference type="PATRIC" id="fig|582680.7.peg.1091"/>
<sequence length="161" mass="17602">MIVLPRDHIGGDDVSGIPPSSASFWRRLTTWALIYAVVVAIIVFSPYPFLSAFDPAIRTLGRVIPGLTLVRAEFLANIAMFVPFGIFLSVFLPRRRYLVLPLGFVTTVVIETVQGLFLMSRSDSVLDIIANTAGAAIGLLIVEFSDASRRRSRRIAHADGA</sequence>
<evidence type="ECO:0000259" key="2">
    <source>
        <dbReference type="Pfam" id="PF04892"/>
    </source>
</evidence>
<name>A0A0F0KZM0_9MICO</name>
<keyword evidence="1" id="KW-0472">Membrane</keyword>
<feature type="transmembrane region" description="Helical" evidence="1">
    <location>
        <begin position="98"/>
        <end position="119"/>
    </location>
</feature>
<dbReference type="OrthoDB" id="3787741at2"/>
<dbReference type="PANTHER" id="PTHR36834">
    <property type="entry name" value="MEMBRANE PROTEIN-RELATED"/>
    <property type="match status" value="1"/>
</dbReference>
<feature type="transmembrane region" description="Helical" evidence="1">
    <location>
        <begin position="69"/>
        <end position="91"/>
    </location>
</feature>
<dbReference type="InterPro" id="IPR006976">
    <property type="entry name" value="VanZ-like"/>
</dbReference>
<dbReference type="PANTHER" id="PTHR36834:SF1">
    <property type="entry name" value="INTEGRAL MEMBRANE PROTEIN"/>
    <property type="match status" value="1"/>
</dbReference>
<comment type="caution">
    <text evidence="3">The sequence shown here is derived from an EMBL/GenBank/DDBJ whole genome shotgun (WGS) entry which is preliminary data.</text>
</comment>
<dbReference type="Proteomes" id="UP000033448">
    <property type="component" value="Unassembled WGS sequence"/>
</dbReference>
<proteinExistence type="predicted"/>
<dbReference type="RefSeq" id="WP_082072108.1">
    <property type="nucleotide sequence ID" value="NZ_JYIT01000065.1"/>
</dbReference>
<protein>
    <submittedName>
        <fullName evidence="3">VanZ like family protein</fullName>
    </submittedName>
</protein>
<reference evidence="3 4" key="1">
    <citation type="submission" date="2015-02" db="EMBL/GenBank/DDBJ databases">
        <title>Draft genome sequences of ten Microbacterium spp. with emphasis on heavy metal contaminated environments.</title>
        <authorList>
            <person name="Corretto E."/>
        </authorList>
    </citation>
    <scope>NUCLEOTIDE SEQUENCE [LARGE SCALE GENOMIC DNA]</scope>
    <source>
        <strain evidence="3 4">DSM 23848</strain>
    </source>
</reference>
<organism evidence="3 4">
    <name type="scientific">Microbacterium azadirachtae</name>
    <dbReference type="NCBI Taxonomy" id="582680"/>
    <lineage>
        <taxon>Bacteria</taxon>
        <taxon>Bacillati</taxon>
        <taxon>Actinomycetota</taxon>
        <taxon>Actinomycetes</taxon>
        <taxon>Micrococcales</taxon>
        <taxon>Microbacteriaceae</taxon>
        <taxon>Microbacterium</taxon>
    </lineage>
</organism>
<feature type="transmembrane region" description="Helical" evidence="1">
    <location>
        <begin position="28"/>
        <end position="49"/>
    </location>
</feature>
<keyword evidence="1" id="KW-1133">Transmembrane helix</keyword>
<evidence type="ECO:0000313" key="4">
    <source>
        <dbReference type="Proteomes" id="UP000033448"/>
    </source>
</evidence>
<evidence type="ECO:0000313" key="3">
    <source>
        <dbReference type="EMBL" id="KJL26337.1"/>
    </source>
</evidence>
<gene>
    <name evidence="3" type="ORF">RL72_01053</name>
</gene>
<feature type="domain" description="VanZ-like" evidence="2">
    <location>
        <begin position="33"/>
        <end position="143"/>
    </location>
</feature>
<dbReference type="EMBL" id="JYIT01000065">
    <property type="protein sequence ID" value="KJL26337.1"/>
    <property type="molecule type" value="Genomic_DNA"/>
</dbReference>
<dbReference type="InterPro" id="IPR053150">
    <property type="entry name" value="Teicoplanin_resist-assoc"/>
</dbReference>
<keyword evidence="4" id="KW-1185">Reference proteome</keyword>
<dbReference type="Pfam" id="PF04892">
    <property type="entry name" value="VanZ"/>
    <property type="match status" value="1"/>
</dbReference>
<dbReference type="AlphaFoldDB" id="A0A0F0KZM0"/>
<accession>A0A0F0KZM0</accession>
<evidence type="ECO:0000256" key="1">
    <source>
        <dbReference type="SAM" id="Phobius"/>
    </source>
</evidence>